<name>A0AAV7QQT3_PLEWA</name>
<sequence>MSLGPSTSCHGSGARQRGETPLLRVSVRPAPPAPGAPPRHHPPNQASPAPIRPSSAVANVRRPPVSQHRGPRAVPQSCLQHPRGAAILPVNRPLRVGPPCLRAVQDPRSPAHKGCQGFRRSFHSDSG</sequence>
<gene>
    <name evidence="2" type="ORF">NDU88_008476</name>
</gene>
<feature type="compositionally biased region" description="Polar residues" evidence="1">
    <location>
        <begin position="1"/>
        <end position="10"/>
    </location>
</feature>
<dbReference type="Proteomes" id="UP001066276">
    <property type="component" value="Chromosome 6"/>
</dbReference>
<proteinExistence type="predicted"/>
<feature type="region of interest" description="Disordered" evidence="1">
    <location>
        <begin position="105"/>
        <end position="127"/>
    </location>
</feature>
<comment type="caution">
    <text evidence="2">The sequence shown here is derived from an EMBL/GenBank/DDBJ whole genome shotgun (WGS) entry which is preliminary data.</text>
</comment>
<evidence type="ECO:0000256" key="1">
    <source>
        <dbReference type="SAM" id="MobiDB-lite"/>
    </source>
</evidence>
<dbReference type="AlphaFoldDB" id="A0AAV7QQT3"/>
<accession>A0AAV7QQT3</accession>
<protein>
    <submittedName>
        <fullName evidence="2">Uncharacterized protein</fullName>
    </submittedName>
</protein>
<dbReference type="EMBL" id="JANPWB010000010">
    <property type="protein sequence ID" value="KAJ1142149.1"/>
    <property type="molecule type" value="Genomic_DNA"/>
</dbReference>
<evidence type="ECO:0000313" key="2">
    <source>
        <dbReference type="EMBL" id="KAJ1142149.1"/>
    </source>
</evidence>
<keyword evidence="3" id="KW-1185">Reference proteome</keyword>
<organism evidence="2 3">
    <name type="scientific">Pleurodeles waltl</name>
    <name type="common">Iberian ribbed newt</name>
    <dbReference type="NCBI Taxonomy" id="8319"/>
    <lineage>
        <taxon>Eukaryota</taxon>
        <taxon>Metazoa</taxon>
        <taxon>Chordata</taxon>
        <taxon>Craniata</taxon>
        <taxon>Vertebrata</taxon>
        <taxon>Euteleostomi</taxon>
        <taxon>Amphibia</taxon>
        <taxon>Batrachia</taxon>
        <taxon>Caudata</taxon>
        <taxon>Salamandroidea</taxon>
        <taxon>Salamandridae</taxon>
        <taxon>Pleurodelinae</taxon>
        <taxon>Pleurodeles</taxon>
    </lineage>
</organism>
<feature type="region of interest" description="Disordered" evidence="1">
    <location>
        <begin position="1"/>
        <end position="80"/>
    </location>
</feature>
<evidence type="ECO:0000313" key="3">
    <source>
        <dbReference type="Proteomes" id="UP001066276"/>
    </source>
</evidence>
<reference evidence="2" key="1">
    <citation type="journal article" date="2022" name="bioRxiv">
        <title>Sequencing and chromosome-scale assembly of the giantPleurodeles waltlgenome.</title>
        <authorList>
            <person name="Brown T."/>
            <person name="Elewa A."/>
            <person name="Iarovenko S."/>
            <person name="Subramanian E."/>
            <person name="Araus A.J."/>
            <person name="Petzold A."/>
            <person name="Susuki M."/>
            <person name="Suzuki K.-i.T."/>
            <person name="Hayashi T."/>
            <person name="Toyoda A."/>
            <person name="Oliveira C."/>
            <person name="Osipova E."/>
            <person name="Leigh N.D."/>
            <person name="Simon A."/>
            <person name="Yun M.H."/>
        </authorList>
    </citation>
    <scope>NUCLEOTIDE SEQUENCE</scope>
    <source>
        <strain evidence="2">20211129_DDA</strain>
        <tissue evidence="2">Liver</tissue>
    </source>
</reference>